<proteinExistence type="predicted"/>
<sequence length="120" mass="13310">MAHPWLWKKGTVKYSNERLGARGVGFSLQKVQAGHRRLTNEEDQIVFGARSLHRPIGQRCGSADSGSAFSIQDDFELAVVNRPPQDVERGVHWQWLRTQVSSTARGDGFGLYCGSVGVKL</sequence>
<name>U6H042_EIMAC</name>
<dbReference type="GeneID" id="25272935"/>
<dbReference type="AlphaFoldDB" id="U6H042"/>
<gene>
    <name evidence="1" type="ORF">EAH_00048650</name>
</gene>
<reference evidence="1" key="2">
    <citation type="submission" date="2013-10" db="EMBL/GenBank/DDBJ databases">
        <authorList>
            <person name="Aslett M."/>
        </authorList>
    </citation>
    <scope>NUCLEOTIDE SEQUENCE</scope>
    <source>
        <strain evidence="1">Houghton</strain>
    </source>
</reference>
<keyword evidence="2" id="KW-1185">Reference proteome</keyword>
<organism evidence="1 2">
    <name type="scientific">Eimeria acervulina</name>
    <name type="common">Coccidian parasite</name>
    <dbReference type="NCBI Taxonomy" id="5801"/>
    <lineage>
        <taxon>Eukaryota</taxon>
        <taxon>Sar</taxon>
        <taxon>Alveolata</taxon>
        <taxon>Apicomplexa</taxon>
        <taxon>Conoidasida</taxon>
        <taxon>Coccidia</taxon>
        <taxon>Eucoccidiorida</taxon>
        <taxon>Eimeriorina</taxon>
        <taxon>Eimeriidae</taxon>
        <taxon>Eimeria</taxon>
    </lineage>
</organism>
<accession>U6H042</accession>
<reference evidence="1" key="1">
    <citation type="submission" date="2013-10" db="EMBL/GenBank/DDBJ databases">
        <title>Genomic analysis of the causative agents of coccidiosis in chickens.</title>
        <authorList>
            <person name="Reid A.J."/>
            <person name="Blake D."/>
            <person name="Billington K."/>
            <person name="Browne H."/>
            <person name="Dunn M."/>
            <person name="Hung S."/>
            <person name="Kawahara F."/>
            <person name="Miranda-Saavedra D."/>
            <person name="Mourier T."/>
            <person name="Nagra H."/>
            <person name="Otto T.D."/>
            <person name="Rawlings N."/>
            <person name="Sanchez A."/>
            <person name="Sanders M."/>
            <person name="Subramaniam C."/>
            <person name="Tay Y."/>
            <person name="Dear P."/>
            <person name="Doerig C."/>
            <person name="Gruber A."/>
            <person name="Parkinson J."/>
            <person name="Shirley M."/>
            <person name="Wan K.L."/>
            <person name="Berriman M."/>
            <person name="Tomley F."/>
            <person name="Pain A."/>
        </authorList>
    </citation>
    <scope>NUCLEOTIDE SEQUENCE</scope>
    <source>
        <strain evidence="1">Houghton</strain>
    </source>
</reference>
<dbReference type="EMBL" id="HG673591">
    <property type="protein sequence ID" value="CDI84114.1"/>
    <property type="molecule type" value="Genomic_DNA"/>
</dbReference>
<protein>
    <submittedName>
        <fullName evidence="1">Uncharacterized protein</fullName>
    </submittedName>
</protein>
<dbReference type="VEuPathDB" id="ToxoDB:EAH_00048650"/>
<dbReference type="Proteomes" id="UP000018050">
    <property type="component" value="Unassembled WGS sequence"/>
</dbReference>
<evidence type="ECO:0000313" key="2">
    <source>
        <dbReference type="Proteomes" id="UP000018050"/>
    </source>
</evidence>
<evidence type="ECO:0000313" key="1">
    <source>
        <dbReference type="EMBL" id="CDI84114.1"/>
    </source>
</evidence>
<dbReference type="RefSeq" id="XP_013246843.1">
    <property type="nucleotide sequence ID" value="XM_013391389.1"/>
</dbReference>